<proteinExistence type="predicted"/>
<protein>
    <submittedName>
        <fullName evidence="1">Cell death protease</fullName>
        <ecNumber evidence="1">3.4.16.6</ecNumber>
    </submittedName>
</protein>
<keyword evidence="1" id="KW-0645">Protease</keyword>
<evidence type="ECO:0000313" key="2">
    <source>
        <dbReference type="Proteomes" id="UP001177260"/>
    </source>
</evidence>
<sequence length="844" mass="94252">MTDQVSPNPVTIVVEHLDPELGAWSALEYGCIAREAHASGSRFLLSSVPTSLQMPQDLAATQGLEVEHRSIEEVFADRKSKVCLLDPAAQAELSPADGDNFEVFLFGGILGADYFLSDLNLVPDRTSELRKKGYAGRRLGPKQMTTDTAVRVTRMVVHEKVPLEQIQYLDYPEILINEHERTEMPFRYVKGEDGQPIMPRASLQQIFSARVLVSMAHTFSNAGAWKETGTASFLAVSWLLSLLLIVNPTLVSAATAADYYVRSLPGAPEGPLLKMHAGHIEVDEKSNGNLFFWHYQNRHIANRQRTVIWLNGGPGCSSMDGALMEVGPYRLKDRNTLEYNEGSWDEFANLLFVDQPVGTGFSYVNTDSYLHELDEMAAQFITFLEKWFELFPEYEPDDLYLAGESYAGQHIPYIAKAIQERNKKVQGSSAQWKLGGLLIGNGWISPVDQYPAYINFAYEEGLIQKNSQVAKELEVYNSVCQSRLQGGKNKIHLDDCEAVLQRLLGRTMDSKNTCFNMYDIRLRDTYPSCGMNWPPDLGDVKPYLQRPDVVDALNINPEKKSGWEECSGSVSSSFLARNSKPAVQLLPGLLESGVPVLLFSGDKDLICNHVGTEQLISNMKWNGGTGFETSPGVWAPRHDWTFESEPAGIYQYARNLTYVLFYNASHMVPFDLPRQSRDMVDRFMRVDIASIGGSPADSRIDGEKLPQTSVGGHPNSTAAEEKEKEKMKETEWKAYAKSGEAVLVVVIVGVCVWGFFIWRSRRRQNGYRGVFHQDMSGSSILERFHGKRSGADVEAGDFDESELDNLHSPGIERDHYAVGDDSDEDDAARRHSRQASFQAGGNKS</sequence>
<organism evidence="1 2">
    <name type="scientific">Aspergillus melleus</name>
    <dbReference type="NCBI Taxonomy" id="138277"/>
    <lineage>
        <taxon>Eukaryota</taxon>
        <taxon>Fungi</taxon>
        <taxon>Dikarya</taxon>
        <taxon>Ascomycota</taxon>
        <taxon>Pezizomycotina</taxon>
        <taxon>Eurotiomycetes</taxon>
        <taxon>Eurotiomycetidae</taxon>
        <taxon>Eurotiales</taxon>
        <taxon>Aspergillaceae</taxon>
        <taxon>Aspergillus</taxon>
        <taxon>Aspergillus subgen. Circumdati</taxon>
    </lineage>
</organism>
<name>A0ACC3BHU4_9EURO</name>
<reference evidence="1 2" key="1">
    <citation type="journal article" date="2023" name="ACS Omega">
        <title>Identification of the Neoaspergillic Acid Biosynthesis Gene Cluster by Establishing an In Vitro CRISPR-Ribonucleoprotein Genetic System in Aspergillus melleus.</title>
        <authorList>
            <person name="Yuan B."/>
            <person name="Grau M.F."/>
            <person name="Murata R.M."/>
            <person name="Torok T."/>
            <person name="Venkateswaran K."/>
            <person name="Stajich J.E."/>
            <person name="Wang C.C.C."/>
        </authorList>
    </citation>
    <scope>NUCLEOTIDE SEQUENCE [LARGE SCALE GENOMIC DNA]</scope>
    <source>
        <strain evidence="1 2">IMV 1140</strain>
    </source>
</reference>
<dbReference type="EC" id="3.4.16.6" evidence="1"/>
<gene>
    <name evidence="1" type="primary">KEX1</name>
    <name evidence="1" type="ORF">N8T08_000229</name>
</gene>
<dbReference type="EMBL" id="JAOPJF010000001">
    <property type="protein sequence ID" value="KAK1150327.1"/>
    <property type="molecule type" value="Genomic_DNA"/>
</dbReference>
<keyword evidence="1" id="KW-0121">Carboxypeptidase</keyword>
<accession>A0ACC3BHU4</accession>
<comment type="caution">
    <text evidence="1">The sequence shown here is derived from an EMBL/GenBank/DDBJ whole genome shotgun (WGS) entry which is preliminary data.</text>
</comment>
<evidence type="ECO:0000313" key="1">
    <source>
        <dbReference type="EMBL" id="KAK1150327.1"/>
    </source>
</evidence>
<keyword evidence="1" id="KW-0378">Hydrolase</keyword>
<dbReference type="Proteomes" id="UP001177260">
    <property type="component" value="Unassembled WGS sequence"/>
</dbReference>
<keyword evidence="2" id="KW-1185">Reference proteome</keyword>